<dbReference type="Gene3D" id="3.90.550.10">
    <property type="entry name" value="Spore Coat Polysaccharide Biosynthesis Protein SpsA, Chain A"/>
    <property type="match status" value="1"/>
</dbReference>
<evidence type="ECO:0000313" key="2">
    <source>
        <dbReference type="EMBL" id="AUB60122.1"/>
    </source>
</evidence>
<dbReference type="AlphaFoldDB" id="A0A2H4VPY3"/>
<feature type="domain" description="Streptomycin biosynthesis protein StrF" evidence="1">
    <location>
        <begin position="4"/>
        <end position="176"/>
    </location>
</feature>
<gene>
    <name evidence="2" type="ORF">BK009_05150</name>
</gene>
<dbReference type="SUPFAM" id="SSF53448">
    <property type="entry name" value="Nucleotide-diphospho-sugar transferases"/>
    <property type="match status" value="1"/>
</dbReference>
<dbReference type="KEGG" id="msub:BK009_05150"/>
<dbReference type="CDD" id="cd00761">
    <property type="entry name" value="Glyco_tranf_GTA_type"/>
    <property type="match status" value="1"/>
</dbReference>
<dbReference type="GeneID" id="35125854"/>
<accession>A0A2H4VPY3</accession>
<name>A0A2H4VPY3_9EURY</name>
<proteinExistence type="predicted"/>
<dbReference type="RefSeq" id="WP_100909187.1">
    <property type="nucleotide sequence ID" value="NZ_CP017768.1"/>
</dbReference>
<organism evidence="2 3">
    <name type="scientific">Methanobacterium subterraneum</name>
    <dbReference type="NCBI Taxonomy" id="59277"/>
    <lineage>
        <taxon>Archaea</taxon>
        <taxon>Methanobacteriati</taxon>
        <taxon>Methanobacteriota</taxon>
        <taxon>Methanomada group</taxon>
        <taxon>Methanobacteria</taxon>
        <taxon>Methanobacteriales</taxon>
        <taxon>Methanobacteriaceae</taxon>
        <taxon>Methanobacterium</taxon>
    </lineage>
</organism>
<dbReference type="InterPro" id="IPR059123">
    <property type="entry name" value="StrF_dom"/>
</dbReference>
<sequence>MFSIVCVYNDQYILSEYLLKSLNIQINRYELILIDNTNKKFKSAAEALNYGGQKASNDYIMFVHQDMDMSSPTWLKDAENYLNSYEKLGVAGVAGRSKKYWWPITNIKDGIPPHLISPYPINVPTKVETLDECLMIIPKKIFDNLSFDEVVCDNWHLYGVDYCLTVEKLGYEVYVLPLYAYHRSKGYSLSEKYYNTLNNLLKKHRNHKLILTTVEDWITFLPLNFQRRLPLIKNLLVTFLMKL</sequence>
<evidence type="ECO:0000313" key="3">
    <source>
        <dbReference type="Proteomes" id="UP000232631"/>
    </source>
</evidence>
<protein>
    <recommendedName>
        <fullName evidence="1">Streptomycin biosynthesis protein StrF domain-containing protein</fullName>
    </recommendedName>
</protein>
<dbReference type="InterPro" id="IPR029044">
    <property type="entry name" value="Nucleotide-diphossugar_trans"/>
</dbReference>
<dbReference type="Proteomes" id="UP000232631">
    <property type="component" value="Chromosome"/>
</dbReference>
<dbReference type="EMBL" id="CP017768">
    <property type="protein sequence ID" value="AUB60122.1"/>
    <property type="molecule type" value="Genomic_DNA"/>
</dbReference>
<evidence type="ECO:0000259" key="1">
    <source>
        <dbReference type="Pfam" id="PF13712"/>
    </source>
</evidence>
<reference evidence="2 3" key="1">
    <citation type="submission" date="2016-10" db="EMBL/GenBank/DDBJ databases">
        <title>Comparative genomics between deep and shallow subseafloor isolates.</title>
        <authorList>
            <person name="Ishii S."/>
            <person name="Miller J.R."/>
            <person name="Sutton G."/>
            <person name="Suzuki S."/>
            <person name="Methe B."/>
            <person name="Inagaki F."/>
            <person name="Imachi H."/>
        </authorList>
    </citation>
    <scope>NUCLEOTIDE SEQUENCE [LARGE SCALE GENOMIC DNA]</scope>
    <source>
        <strain evidence="2 3">A8p</strain>
    </source>
</reference>
<keyword evidence="3" id="KW-1185">Reference proteome</keyword>
<dbReference type="Pfam" id="PF13712">
    <property type="entry name" value="Glyco_tranf_2_5"/>
    <property type="match status" value="1"/>
</dbReference>